<comment type="caution">
    <text evidence="4">The sequence shown here is derived from an EMBL/GenBank/DDBJ whole genome shotgun (WGS) entry which is preliminary data.</text>
</comment>
<dbReference type="CDD" id="cd00067">
    <property type="entry name" value="GAL4"/>
    <property type="match status" value="1"/>
</dbReference>
<dbReference type="InterPro" id="IPR036864">
    <property type="entry name" value="Zn2-C6_fun-type_DNA-bd_sf"/>
</dbReference>
<organism evidence="4 5">
    <name type="scientific">Schizothecium vesticola</name>
    <dbReference type="NCBI Taxonomy" id="314040"/>
    <lineage>
        <taxon>Eukaryota</taxon>
        <taxon>Fungi</taxon>
        <taxon>Dikarya</taxon>
        <taxon>Ascomycota</taxon>
        <taxon>Pezizomycotina</taxon>
        <taxon>Sordariomycetes</taxon>
        <taxon>Sordariomycetidae</taxon>
        <taxon>Sordariales</taxon>
        <taxon>Schizotheciaceae</taxon>
        <taxon>Schizothecium</taxon>
    </lineage>
</organism>
<sequence length="462" mass="50500">MFEDDDSVELTEPPSGSASASASASISPAPVDVGASPARPDAGPASANRARRKPIPKKGHTKSRRGCHACKRRKVKCQENLPECTNCRRLGLSCVYSPAGTQLALTASPSPATAPRTAPASFSMADLRYFHHFLVTAFPPLPMGGEAVWQAVAALSHQYDYLVHAMLGLAASHLNLYTADSAEHALAHRVKAIQLLNESLNNPCTSMAEGDARFGTIMALTFQSSCMPEGMNEFLSMVRGCHVVAATGTLHYEQSLFREFTSEGYTQSVKRFVADHGVALEPDQEALFDEFLVSLGRLAPLCTSQLEAEFLVATERVAKMVKVSAVDTFTGFSMQYDMINAASQEDFAHFTNPTNYAGQIILIHFILVEFAIGELAMIGQVGERFGFRRRAALAWLDGFLNDLPEEYHTHVEWPLKYATIMMTGLTSSYHLSNIRPDPSTFFGRPPPTSIYQRSLQIGRLDA</sequence>
<dbReference type="Gene3D" id="4.10.240.10">
    <property type="entry name" value="Zn(2)-C6 fungal-type DNA-binding domain"/>
    <property type="match status" value="1"/>
</dbReference>
<reference evidence="4" key="1">
    <citation type="submission" date="2023-06" db="EMBL/GenBank/DDBJ databases">
        <title>Genome-scale phylogeny and comparative genomics of the fungal order Sordariales.</title>
        <authorList>
            <consortium name="Lawrence Berkeley National Laboratory"/>
            <person name="Hensen N."/>
            <person name="Bonometti L."/>
            <person name="Westerberg I."/>
            <person name="Brannstrom I.O."/>
            <person name="Guillou S."/>
            <person name="Cros-Aarteil S."/>
            <person name="Calhoun S."/>
            <person name="Haridas S."/>
            <person name="Kuo A."/>
            <person name="Mondo S."/>
            <person name="Pangilinan J."/>
            <person name="Riley R."/>
            <person name="LaButti K."/>
            <person name="Andreopoulos B."/>
            <person name="Lipzen A."/>
            <person name="Chen C."/>
            <person name="Yanf M."/>
            <person name="Daum C."/>
            <person name="Ng V."/>
            <person name="Clum A."/>
            <person name="Steindorff A."/>
            <person name="Ohm R."/>
            <person name="Martin F."/>
            <person name="Silar P."/>
            <person name="Natvig D."/>
            <person name="Lalanne C."/>
            <person name="Gautier V."/>
            <person name="Ament-velasquez S.L."/>
            <person name="Kruys A."/>
            <person name="Hutchinson M.I."/>
            <person name="Powell A.J."/>
            <person name="Barry K."/>
            <person name="Miller A.N."/>
            <person name="Grigoriev I.V."/>
            <person name="Debuchy R."/>
            <person name="Gladieux P."/>
            <person name="Thoren M.H."/>
            <person name="Johannesson H."/>
        </authorList>
    </citation>
    <scope>NUCLEOTIDE SEQUENCE</scope>
    <source>
        <strain evidence="4">SMH3187-1</strain>
    </source>
</reference>
<accession>A0AA40K260</accession>
<dbReference type="EMBL" id="JAUKUD010000005">
    <property type="protein sequence ID" value="KAK0743234.1"/>
    <property type="molecule type" value="Genomic_DNA"/>
</dbReference>
<feature type="compositionally biased region" description="Low complexity" evidence="2">
    <location>
        <begin position="13"/>
        <end position="30"/>
    </location>
</feature>
<dbReference type="InterPro" id="IPR052400">
    <property type="entry name" value="Zn2-C6_fungal_TF"/>
</dbReference>
<feature type="compositionally biased region" description="Basic residues" evidence="2">
    <location>
        <begin position="49"/>
        <end position="65"/>
    </location>
</feature>
<dbReference type="PROSITE" id="PS50048">
    <property type="entry name" value="ZN2_CY6_FUNGAL_2"/>
    <property type="match status" value="1"/>
</dbReference>
<name>A0AA40K260_9PEZI</name>
<keyword evidence="1" id="KW-0539">Nucleus</keyword>
<dbReference type="GO" id="GO:0000981">
    <property type="term" value="F:DNA-binding transcription factor activity, RNA polymerase II-specific"/>
    <property type="evidence" value="ECO:0007669"/>
    <property type="project" value="InterPro"/>
</dbReference>
<evidence type="ECO:0000256" key="2">
    <source>
        <dbReference type="SAM" id="MobiDB-lite"/>
    </source>
</evidence>
<feature type="domain" description="Zn(2)-C6 fungal-type" evidence="3">
    <location>
        <begin position="66"/>
        <end position="96"/>
    </location>
</feature>
<dbReference type="SMART" id="SM00066">
    <property type="entry name" value="GAL4"/>
    <property type="match status" value="1"/>
</dbReference>
<protein>
    <recommendedName>
        <fullName evidence="3">Zn(2)-C6 fungal-type domain-containing protein</fullName>
    </recommendedName>
</protein>
<evidence type="ECO:0000256" key="1">
    <source>
        <dbReference type="ARBA" id="ARBA00023242"/>
    </source>
</evidence>
<dbReference type="Pfam" id="PF11951">
    <property type="entry name" value="Fungal_trans_2"/>
    <property type="match status" value="1"/>
</dbReference>
<dbReference type="InterPro" id="IPR021858">
    <property type="entry name" value="Fun_TF"/>
</dbReference>
<proteinExistence type="predicted"/>
<dbReference type="InterPro" id="IPR001138">
    <property type="entry name" value="Zn2Cys6_DnaBD"/>
</dbReference>
<dbReference type="AlphaFoldDB" id="A0AA40K260"/>
<dbReference type="Proteomes" id="UP001172155">
    <property type="component" value="Unassembled WGS sequence"/>
</dbReference>
<evidence type="ECO:0000313" key="5">
    <source>
        <dbReference type="Proteomes" id="UP001172155"/>
    </source>
</evidence>
<keyword evidence="5" id="KW-1185">Reference proteome</keyword>
<feature type="region of interest" description="Disordered" evidence="2">
    <location>
        <begin position="1"/>
        <end position="65"/>
    </location>
</feature>
<dbReference type="PANTHER" id="PTHR47657">
    <property type="entry name" value="STEROL REGULATORY ELEMENT-BINDING PROTEIN ECM22"/>
    <property type="match status" value="1"/>
</dbReference>
<dbReference type="PANTHER" id="PTHR47657:SF7">
    <property type="entry name" value="STEROL REGULATORY ELEMENT-BINDING PROTEIN ECM22"/>
    <property type="match status" value="1"/>
</dbReference>
<dbReference type="PROSITE" id="PS00463">
    <property type="entry name" value="ZN2_CY6_FUNGAL_1"/>
    <property type="match status" value="1"/>
</dbReference>
<evidence type="ECO:0000313" key="4">
    <source>
        <dbReference type="EMBL" id="KAK0743234.1"/>
    </source>
</evidence>
<dbReference type="SUPFAM" id="SSF57701">
    <property type="entry name" value="Zn2/Cys6 DNA-binding domain"/>
    <property type="match status" value="1"/>
</dbReference>
<dbReference type="GO" id="GO:0008270">
    <property type="term" value="F:zinc ion binding"/>
    <property type="evidence" value="ECO:0007669"/>
    <property type="project" value="InterPro"/>
</dbReference>
<evidence type="ECO:0000259" key="3">
    <source>
        <dbReference type="PROSITE" id="PS50048"/>
    </source>
</evidence>
<gene>
    <name evidence="4" type="ORF">B0T18DRAFT_179394</name>
</gene>
<dbReference type="Pfam" id="PF00172">
    <property type="entry name" value="Zn_clus"/>
    <property type="match status" value="1"/>
</dbReference>